<evidence type="ECO:0000313" key="2">
    <source>
        <dbReference type="EMBL" id="PWW73467.1"/>
    </source>
</evidence>
<evidence type="ECO:0000313" key="3">
    <source>
        <dbReference type="Proteomes" id="UP000246991"/>
    </source>
</evidence>
<protein>
    <recommendedName>
        <fullName evidence="1">DDE-1 domain-containing protein</fullName>
    </recommendedName>
</protein>
<name>A0A317SI93_9PEZI</name>
<dbReference type="EMBL" id="PYWC01000079">
    <property type="protein sequence ID" value="PWW73467.1"/>
    <property type="molecule type" value="Genomic_DNA"/>
</dbReference>
<feature type="non-terminal residue" evidence="2">
    <location>
        <position position="79"/>
    </location>
</feature>
<accession>A0A317SI93</accession>
<feature type="non-terminal residue" evidence="2">
    <location>
        <position position="1"/>
    </location>
</feature>
<feature type="domain" description="DDE-1" evidence="1">
    <location>
        <begin position="2"/>
        <end position="58"/>
    </location>
</feature>
<dbReference type="Pfam" id="PF03184">
    <property type="entry name" value="DDE_1"/>
    <property type="match status" value="1"/>
</dbReference>
<proteinExistence type="predicted"/>
<evidence type="ECO:0000259" key="1">
    <source>
        <dbReference type="Pfam" id="PF03184"/>
    </source>
</evidence>
<sequence>ILPLCLPAHTSHILQPLDIFVFSLISTYYTQEVNKLRVPVNKDQFPNLLAHTHIKAFTVSNIKTGFQVIGIYPFNPSII</sequence>
<dbReference type="InterPro" id="IPR004875">
    <property type="entry name" value="DDE_SF_endonuclease_dom"/>
</dbReference>
<dbReference type="GO" id="GO:0003676">
    <property type="term" value="F:nucleic acid binding"/>
    <property type="evidence" value="ECO:0007669"/>
    <property type="project" value="InterPro"/>
</dbReference>
<dbReference type="STRING" id="42249.A0A317SI93"/>
<gene>
    <name evidence="2" type="ORF">C7212DRAFT_149699</name>
</gene>
<organism evidence="2 3">
    <name type="scientific">Tuber magnatum</name>
    <name type="common">white Piedmont truffle</name>
    <dbReference type="NCBI Taxonomy" id="42249"/>
    <lineage>
        <taxon>Eukaryota</taxon>
        <taxon>Fungi</taxon>
        <taxon>Dikarya</taxon>
        <taxon>Ascomycota</taxon>
        <taxon>Pezizomycotina</taxon>
        <taxon>Pezizomycetes</taxon>
        <taxon>Pezizales</taxon>
        <taxon>Tuberaceae</taxon>
        <taxon>Tuber</taxon>
    </lineage>
</organism>
<dbReference type="Proteomes" id="UP000246991">
    <property type="component" value="Unassembled WGS sequence"/>
</dbReference>
<dbReference type="OrthoDB" id="5425161at2759"/>
<keyword evidence="3" id="KW-1185">Reference proteome</keyword>
<comment type="caution">
    <text evidence="2">The sequence shown here is derived from an EMBL/GenBank/DDBJ whole genome shotgun (WGS) entry which is preliminary data.</text>
</comment>
<reference evidence="2 3" key="1">
    <citation type="submission" date="2018-03" db="EMBL/GenBank/DDBJ databases">
        <title>Genomes of Pezizomycetes fungi and the evolution of truffles.</title>
        <authorList>
            <person name="Murat C."/>
            <person name="Payen T."/>
            <person name="Noel B."/>
            <person name="Kuo A."/>
            <person name="Martin F.M."/>
        </authorList>
    </citation>
    <scope>NUCLEOTIDE SEQUENCE [LARGE SCALE GENOMIC DNA]</scope>
    <source>
        <strain evidence="2">091103-1</strain>
    </source>
</reference>
<dbReference type="AlphaFoldDB" id="A0A317SI93"/>